<dbReference type="SUPFAM" id="SSF48592">
    <property type="entry name" value="GroEL equatorial domain-like"/>
    <property type="match status" value="1"/>
</dbReference>
<dbReference type="Gene3D" id="1.10.560.10">
    <property type="entry name" value="GroEL-like equatorial domain"/>
    <property type="match status" value="1"/>
</dbReference>
<dbReference type="EMBL" id="PGGS01001300">
    <property type="protein sequence ID" value="PNH00570.1"/>
    <property type="molecule type" value="Genomic_DNA"/>
</dbReference>
<dbReference type="OrthoDB" id="1748577at2759"/>
<dbReference type="InterPro" id="IPR002423">
    <property type="entry name" value="Cpn60/GroEL/TCP-1"/>
</dbReference>
<keyword evidence="2 5" id="KW-0547">Nucleotide-binding</keyword>
<evidence type="ECO:0000313" key="7">
    <source>
        <dbReference type="Proteomes" id="UP000236333"/>
    </source>
</evidence>
<name>A0A2J7ZJZ1_9CHLO</name>
<comment type="caution">
    <text evidence="6">The sequence shown here is derived from an EMBL/GenBank/DDBJ whole genome shotgun (WGS) entry which is preliminary data.</text>
</comment>
<accession>A0A2J7ZJZ1</accession>
<dbReference type="PANTHER" id="PTHR11353">
    <property type="entry name" value="CHAPERONIN"/>
    <property type="match status" value="1"/>
</dbReference>
<dbReference type="Pfam" id="PF00118">
    <property type="entry name" value="Cpn60_TCP1"/>
    <property type="match status" value="1"/>
</dbReference>
<evidence type="ECO:0000256" key="3">
    <source>
        <dbReference type="ARBA" id="ARBA00022840"/>
    </source>
</evidence>
<dbReference type="PROSITE" id="PS00995">
    <property type="entry name" value="TCP1_3"/>
    <property type="match status" value="1"/>
</dbReference>
<evidence type="ECO:0000313" key="6">
    <source>
        <dbReference type="EMBL" id="PNH00570.1"/>
    </source>
</evidence>
<evidence type="ECO:0000256" key="4">
    <source>
        <dbReference type="ARBA" id="ARBA00023186"/>
    </source>
</evidence>
<dbReference type="GO" id="GO:0016887">
    <property type="term" value="F:ATP hydrolysis activity"/>
    <property type="evidence" value="ECO:0007669"/>
    <property type="project" value="InterPro"/>
</dbReference>
<dbReference type="InterPro" id="IPR027413">
    <property type="entry name" value="GROEL-like_equatorial_sf"/>
</dbReference>
<dbReference type="InterPro" id="IPR017998">
    <property type="entry name" value="Chaperone_TCP-1"/>
</dbReference>
<evidence type="ECO:0000256" key="1">
    <source>
        <dbReference type="ARBA" id="ARBA00008020"/>
    </source>
</evidence>
<evidence type="ECO:0000256" key="5">
    <source>
        <dbReference type="RuleBase" id="RU004187"/>
    </source>
</evidence>
<proteinExistence type="inferred from homology"/>
<keyword evidence="4 5" id="KW-0143">Chaperone</keyword>
<sequence length="222" mass="23533">MATGMPYGLQAMLKDGHKHFSGLQEAVMKNIEACKGLAQITRTSLGPNGMNKMVINHLERLFVTSDASTIVSELEVQHPAAKLLVMAAKAQEAEIGDGTNLVLTLGGELLANAESLLRDGLHTAEVVEGYQRASEKALEILDSLVLPDTVDVDVRDKAAVGERRVARAGVGERGRVDGAQRLHVHRVGGHDVAVVDALAQRRLLRGRPAGGGERGGGDAGRQ</sequence>
<dbReference type="GO" id="GO:0140662">
    <property type="term" value="F:ATP-dependent protein folding chaperone"/>
    <property type="evidence" value="ECO:0007669"/>
    <property type="project" value="InterPro"/>
</dbReference>
<dbReference type="GO" id="GO:0051082">
    <property type="term" value="F:unfolded protein binding"/>
    <property type="evidence" value="ECO:0007669"/>
    <property type="project" value="InterPro"/>
</dbReference>
<keyword evidence="7" id="KW-1185">Reference proteome</keyword>
<protein>
    <submittedName>
        <fullName evidence="6">T-complex protein 1 subunit theta</fullName>
    </submittedName>
</protein>
<comment type="similarity">
    <text evidence="1 5">Belongs to the TCP-1 chaperonin family.</text>
</comment>
<dbReference type="PRINTS" id="PR00304">
    <property type="entry name" value="TCOMPLEXTCP1"/>
</dbReference>
<dbReference type="Proteomes" id="UP000236333">
    <property type="component" value="Unassembled WGS sequence"/>
</dbReference>
<dbReference type="PROSITE" id="PS00750">
    <property type="entry name" value="TCP1_1"/>
    <property type="match status" value="1"/>
</dbReference>
<dbReference type="GO" id="GO:0005524">
    <property type="term" value="F:ATP binding"/>
    <property type="evidence" value="ECO:0007669"/>
    <property type="project" value="UniProtKB-KW"/>
</dbReference>
<dbReference type="AlphaFoldDB" id="A0A2J7ZJZ1"/>
<keyword evidence="3 5" id="KW-0067">ATP-binding</keyword>
<evidence type="ECO:0000256" key="2">
    <source>
        <dbReference type="ARBA" id="ARBA00022741"/>
    </source>
</evidence>
<reference evidence="6 7" key="1">
    <citation type="journal article" date="2017" name="Mol. Biol. Evol.">
        <title>The 4-celled Tetrabaena socialis nuclear genome reveals the essential components for genetic control of cell number at the origin of multicellularity in the volvocine lineage.</title>
        <authorList>
            <person name="Featherston J."/>
            <person name="Arakaki Y."/>
            <person name="Hanschen E.R."/>
            <person name="Ferris P.J."/>
            <person name="Michod R.E."/>
            <person name="Olson B.J.S.C."/>
            <person name="Nozaki H."/>
            <person name="Durand P.M."/>
        </authorList>
    </citation>
    <scope>NUCLEOTIDE SEQUENCE [LARGE SCALE GENOMIC DNA]</scope>
    <source>
        <strain evidence="6 7">NIES-571</strain>
    </source>
</reference>
<dbReference type="InterPro" id="IPR002194">
    <property type="entry name" value="Chaperonin_TCP-1_CS"/>
</dbReference>
<organism evidence="6 7">
    <name type="scientific">Tetrabaena socialis</name>
    <dbReference type="NCBI Taxonomy" id="47790"/>
    <lineage>
        <taxon>Eukaryota</taxon>
        <taxon>Viridiplantae</taxon>
        <taxon>Chlorophyta</taxon>
        <taxon>core chlorophytes</taxon>
        <taxon>Chlorophyceae</taxon>
        <taxon>CS clade</taxon>
        <taxon>Chlamydomonadales</taxon>
        <taxon>Tetrabaenaceae</taxon>
        <taxon>Tetrabaena</taxon>
    </lineage>
</organism>
<gene>
    <name evidence="6" type="ORF">TSOC_013593</name>
</gene>